<dbReference type="GO" id="GO:0044773">
    <property type="term" value="P:mitotic DNA damage checkpoint signaling"/>
    <property type="evidence" value="ECO:0007669"/>
    <property type="project" value="TreeGrafter"/>
</dbReference>
<evidence type="ECO:0000256" key="6">
    <source>
        <dbReference type="ARBA" id="ARBA00022840"/>
    </source>
</evidence>
<evidence type="ECO:0000256" key="2">
    <source>
        <dbReference type="ARBA" id="ARBA00022527"/>
    </source>
</evidence>
<keyword evidence="10" id="KW-1185">Reference proteome</keyword>
<keyword evidence="5" id="KW-0418">Kinase</keyword>
<dbReference type="AlphaFoldDB" id="A0AAD1XGB1"/>
<dbReference type="InterPro" id="IPR000719">
    <property type="entry name" value="Prot_kinase_dom"/>
</dbReference>
<organism evidence="9 10">
    <name type="scientific">Euplotes crassus</name>
    <dbReference type="NCBI Taxonomy" id="5936"/>
    <lineage>
        <taxon>Eukaryota</taxon>
        <taxon>Sar</taxon>
        <taxon>Alveolata</taxon>
        <taxon>Ciliophora</taxon>
        <taxon>Intramacronucleata</taxon>
        <taxon>Spirotrichea</taxon>
        <taxon>Hypotrichia</taxon>
        <taxon>Euplotida</taxon>
        <taxon>Euplotidae</taxon>
        <taxon>Moneuplotes</taxon>
    </lineage>
</organism>
<dbReference type="GO" id="GO:0004674">
    <property type="term" value="F:protein serine/threonine kinase activity"/>
    <property type="evidence" value="ECO:0007669"/>
    <property type="project" value="UniProtKB-KW"/>
</dbReference>
<dbReference type="PROSITE" id="PS50011">
    <property type="entry name" value="PROTEIN_KINASE_DOM"/>
    <property type="match status" value="1"/>
</dbReference>
<proteinExistence type="predicted"/>
<dbReference type="Gene3D" id="1.10.510.10">
    <property type="entry name" value="Transferase(Phosphotransferase) domain 1"/>
    <property type="match status" value="1"/>
</dbReference>
<dbReference type="PANTHER" id="PTHR44167:SF23">
    <property type="entry name" value="CDC7 KINASE, ISOFORM A-RELATED"/>
    <property type="match status" value="1"/>
</dbReference>
<feature type="region of interest" description="Disordered" evidence="7">
    <location>
        <begin position="1"/>
        <end position="25"/>
    </location>
</feature>
<dbReference type="PANTHER" id="PTHR44167">
    <property type="entry name" value="OVARIAN-SPECIFIC SERINE/THREONINE-PROTEIN KINASE LOK-RELATED"/>
    <property type="match status" value="1"/>
</dbReference>
<dbReference type="GO" id="GO:0005634">
    <property type="term" value="C:nucleus"/>
    <property type="evidence" value="ECO:0007669"/>
    <property type="project" value="TreeGrafter"/>
</dbReference>
<dbReference type="SUPFAM" id="SSF56112">
    <property type="entry name" value="Protein kinase-like (PK-like)"/>
    <property type="match status" value="1"/>
</dbReference>
<keyword evidence="4" id="KW-0547">Nucleotide-binding</keyword>
<accession>A0AAD1XGB1</accession>
<keyword evidence="3" id="KW-0808">Transferase</keyword>
<dbReference type="GO" id="GO:0005524">
    <property type="term" value="F:ATP binding"/>
    <property type="evidence" value="ECO:0007669"/>
    <property type="project" value="UniProtKB-KW"/>
</dbReference>
<dbReference type="Gene3D" id="3.30.200.20">
    <property type="entry name" value="Phosphorylase Kinase, domain 1"/>
    <property type="match status" value="1"/>
</dbReference>
<gene>
    <name evidence="9" type="ORF">ECRASSUSDP1_LOCUS12627</name>
</gene>
<keyword evidence="2" id="KW-0723">Serine/threonine-protein kinase</keyword>
<dbReference type="InterPro" id="IPR011009">
    <property type="entry name" value="Kinase-like_dom_sf"/>
</dbReference>
<evidence type="ECO:0000313" key="9">
    <source>
        <dbReference type="EMBL" id="CAI2371307.1"/>
    </source>
</evidence>
<dbReference type="Proteomes" id="UP001295684">
    <property type="component" value="Unassembled WGS sequence"/>
</dbReference>
<dbReference type="Pfam" id="PF00069">
    <property type="entry name" value="Pkinase"/>
    <property type="match status" value="1"/>
</dbReference>
<dbReference type="SMART" id="SM00220">
    <property type="entry name" value="S_TKc"/>
    <property type="match status" value="1"/>
</dbReference>
<dbReference type="EC" id="2.7.11.1" evidence="1"/>
<evidence type="ECO:0000256" key="4">
    <source>
        <dbReference type="ARBA" id="ARBA00022741"/>
    </source>
</evidence>
<name>A0AAD1XGB1_EUPCR</name>
<evidence type="ECO:0000256" key="1">
    <source>
        <dbReference type="ARBA" id="ARBA00012513"/>
    </source>
</evidence>
<keyword evidence="6" id="KW-0067">ATP-binding</keyword>
<reference evidence="9" key="1">
    <citation type="submission" date="2023-07" db="EMBL/GenBank/DDBJ databases">
        <authorList>
            <consortium name="AG Swart"/>
            <person name="Singh M."/>
            <person name="Singh A."/>
            <person name="Seah K."/>
            <person name="Emmerich C."/>
        </authorList>
    </citation>
    <scope>NUCLEOTIDE SEQUENCE</scope>
    <source>
        <strain evidence="9">DP1</strain>
    </source>
</reference>
<evidence type="ECO:0000256" key="7">
    <source>
        <dbReference type="SAM" id="MobiDB-lite"/>
    </source>
</evidence>
<protein>
    <recommendedName>
        <fullName evidence="1">non-specific serine/threonine protein kinase</fullName>
        <ecNumber evidence="1">2.7.11.1</ecNumber>
    </recommendedName>
</protein>
<evidence type="ECO:0000256" key="5">
    <source>
        <dbReference type="ARBA" id="ARBA00022777"/>
    </source>
</evidence>
<evidence type="ECO:0000313" key="10">
    <source>
        <dbReference type="Proteomes" id="UP001295684"/>
    </source>
</evidence>
<evidence type="ECO:0000256" key="3">
    <source>
        <dbReference type="ARBA" id="ARBA00022679"/>
    </source>
</evidence>
<comment type="caution">
    <text evidence="9">The sequence shown here is derived from an EMBL/GenBank/DDBJ whole genome shotgun (WGS) entry which is preliminary data.</text>
</comment>
<dbReference type="EMBL" id="CAMPGE010012537">
    <property type="protein sequence ID" value="CAI2371307.1"/>
    <property type="molecule type" value="Genomic_DNA"/>
</dbReference>
<feature type="domain" description="Protein kinase" evidence="8">
    <location>
        <begin position="39"/>
        <end position="368"/>
    </location>
</feature>
<evidence type="ECO:0000259" key="8">
    <source>
        <dbReference type="PROSITE" id="PS50011"/>
    </source>
</evidence>
<sequence>MKTSSRKEGAQNAEPVKMKDSEPGQTPKICKFEELKGQYKIMREIGRGSYGVVFKAVCTVDYDSDKGLEYYDRDEVEDDHDGIQRFAVKRIFPTINAPYILIEMYILKYIKGHEFVTNLVAGYRQESQVSLVFEYQRSQSFLVFVESISQDDIKCYLFQLLSAVKHLSDLGIVHRDIKPSNFLWDPKSRKGILIDFGLSEVETDENGEPIKNPENDLVQKIVDLQRKMSIKHRTGTKGYMPPETIFNSPNQGSKVDIWAVGVIMLSFLMRRHPIISLNNTSRVKNFTISNLLPLSIIYGSNEFKKVAHDNGYGILMPDDIPKERKPWYDLVNEDFKTDSDALDLLDKMMKLSQDDRVTAEEALSHPYFDSLKSNFC</sequence>